<evidence type="ECO:0000313" key="2">
    <source>
        <dbReference type="Proteomes" id="UP000033636"/>
    </source>
</evidence>
<comment type="caution">
    <text evidence="1">The sequence shown here is derived from an EMBL/GenBank/DDBJ whole genome shotgun (WGS) entry which is preliminary data.</text>
</comment>
<proteinExistence type="predicted"/>
<name>A0ACC6V2X6_9CREN</name>
<organism evidence="1 2">
    <name type="scientific">Thermoproteus sp. AZ2</name>
    <dbReference type="NCBI Taxonomy" id="1609232"/>
    <lineage>
        <taxon>Archaea</taxon>
        <taxon>Thermoproteota</taxon>
        <taxon>Thermoprotei</taxon>
        <taxon>Thermoproteales</taxon>
        <taxon>Thermoproteaceae</taxon>
        <taxon>Thermoproteus</taxon>
    </lineage>
</organism>
<accession>A0ACC6V2X6</accession>
<keyword evidence="1" id="KW-0012">Acyltransferase</keyword>
<dbReference type="Proteomes" id="UP000033636">
    <property type="component" value="Unassembled WGS sequence"/>
</dbReference>
<evidence type="ECO:0000313" key="1">
    <source>
        <dbReference type="EMBL" id="MFB6491302.1"/>
    </source>
</evidence>
<reference evidence="1" key="1">
    <citation type="submission" date="2024-07" db="EMBL/GenBank/DDBJ databases">
        <title>Metagenome and Metagenome-Assembled Genomes of Archaea from a hot spring from the geothermal field of Los Azufres, Mexico.</title>
        <authorList>
            <person name="Marin-Paredes R."/>
            <person name="Martinez-Romero E."/>
            <person name="Servin-Garciduenas L.E."/>
        </authorList>
    </citation>
    <scope>NUCLEOTIDE SEQUENCE</scope>
</reference>
<sequence>MGQADAYPATIAFGRGLLGEALRIIEAEYGPAKYARAVVEDGIGDVAVAYVGGEPAAALVFYEIKLAVPLCVHYYVAVSSKFRRRGLAKLLITSAEARCRAPAYAATTEEDNTAALALFAGLGYRAYRWRELDRRTRVVLLKATCGYDDDVILIKGISPRELAADEGDAEEFNRRECYLVWLGVRR</sequence>
<keyword evidence="1" id="KW-0808">Transferase</keyword>
<protein>
    <submittedName>
        <fullName evidence="1">GNAT family N-acetyltransferase</fullName>
        <ecNumber evidence="1">2.3.-.-</ecNumber>
    </submittedName>
</protein>
<gene>
    <name evidence="1" type="ORF">TU35_008750</name>
</gene>
<dbReference type="EMBL" id="JZWT02000028">
    <property type="protein sequence ID" value="MFB6491302.1"/>
    <property type="molecule type" value="Genomic_DNA"/>
</dbReference>
<dbReference type="EC" id="2.3.-.-" evidence="1"/>